<dbReference type="EMBL" id="UHJJ01000003">
    <property type="protein sequence ID" value="SUQ13309.1"/>
    <property type="molecule type" value="Genomic_DNA"/>
</dbReference>
<sequence>MKPNMNLEQQKRFWDFIFMDDFEFYDMYIAGLPEEAQERFFNETPDFFSDYINRSKKIDLKEDKIYQNIMLKIQNIKE</sequence>
<protein>
    <submittedName>
        <fullName evidence="1">Uncharacterized protein</fullName>
    </submittedName>
</protein>
<dbReference type="OrthoDB" id="1986603at2"/>
<dbReference type="Proteomes" id="UP000254051">
    <property type="component" value="Unassembled WGS sequence"/>
</dbReference>
<gene>
    <name evidence="1" type="ORF">SAMN05216529_10334</name>
</gene>
<accession>A0A315ZYK7</accession>
<name>A0A315ZYK7_9FIRM</name>
<evidence type="ECO:0000313" key="2">
    <source>
        <dbReference type="Proteomes" id="UP000254051"/>
    </source>
</evidence>
<keyword evidence="2" id="KW-1185">Reference proteome</keyword>
<evidence type="ECO:0000313" key="1">
    <source>
        <dbReference type="EMBL" id="SUQ13309.1"/>
    </source>
</evidence>
<reference evidence="2" key="1">
    <citation type="submission" date="2017-07" db="EMBL/GenBank/DDBJ databases">
        <authorList>
            <person name="Varghese N."/>
            <person name="Submissions S."/>
        </authorList>
    </citation>
    <scope>NUCLEOTIDE SEQUENCE [LARGE SCALE GENOMIC DNA]</scope>
    <source>
        <strain evidence="2">NLAE-zl-C134</strain>
    </source>
</reference>
<organism evidence="1 2">
    <name type="scientific">Faecalicatena contorta</name>
    <dbReference type="NCBI Taxonomy" id="39482"/>
    <lineage>
        <taxon>Bacteria</taxon>
        <taxon>Bacillati</taxon>
        <taxon>Bacillota</taxon>
        <taxon>Clostridia</taxon>
        <taxon>Lachnospirales</taxon>
        <taxon>Lachnospiraceae</taxon>
        <taxon>Faecalicatena</taxon>
    </lineage>
</organism>
<dbReference type="RefSeq" id="WP_109709313.1">
    <property type="nucleotide sequence ID" value="NZ_QGDS01000003.1"/>
</dbReference>
<dbReference type="AlphaFoldDB" id="A0A315ZYK7"/>
<proteinExistence type="predicted"/>